<comment type="similarity">
    <text evidence="1">Belongs to the UPF0098 family.</text>
</comment>
<dbReference type="InterPro" id="IPR036610">
    <property type="entry name" value="PEBP-like_sf"/>
</dbReference>
<dbReference type="Proteomes" id="UP000270112">
    <property type="component" value="Unassembled WGS sequence"/>
</dbReference>
<dbReference type="OrthoDB" id="9797506at2"/>
<dbReference type="AlphaFoldDB" id="A0A3N0J2L6"/>
<dbReference type="CDD" id="cd00865">
    <property type="entry name" value="PEBP_bact_arch"/>
    <property type="match status" value="1"/>
</dbReference>
<gene>
    <name evidence="2" type="ORF">C1876_01130</name>
    <name evidence="3" type="ORF">DMP09_00510</name>
</gene>
<reference evidence="3" key="3">
    <citation type="journal article" date="2019" name="Microbiol. Resour. Announc.">
        <title>Draft Genome Sequences of Type Strains of Gordonibacter faecihominis, Paraeggerthella hongkongensis, Parvibacter caecicola,Slackia equolifaciens, Slackia faecicanis, and Slackia isoflavoniconvertens.</title>
        <authorList>
            <person name="Danylec N."/>
            <person name="Stoll D.A."/>
            <person name="Dotsch A."/>
            <person name="Huch M."/>
        </authorList>
    </citation>
    <scope>NUCLEOTIDE SEQUENCE</scope>
    <source>
        <strain evidence="3">DSM 16107</strain>
    </source>
</reference>
<dbReference type="EMBL" id="PPTT01000002">
    <property type="protein sequence ID" value="RDB71386.1"/>
    <property type="molecule type" value="Genomic_DNA"/>
</dbReference>
<dbReference type="EMBL" id="QICC01000001">
    <property type="protein sequence ID" value="RNM43407.1"/>
    <property type="molecule type" value="Genomic_DNA"/>
</dbReference>
<accession>A0A3N0J2L6</accession>
<reference evidence="5" key="2">
    <citation type="submission" date="2018-05" db="EMBL/GenBank/DDBJ databases">
        <title>Genome Sequencing of selected type strains of the family Eggerthellaceae.</title>
        <authorList>
            <person name="Danylec N."/>
            <person name="Stoll D.A."/>
            <person name="Doetsch A."/>
            <person name="Huch M."/>
        </authorList>
    </citation>
    <scope>NUCLEOTIDE SEQUENCE [LARGE SCALE GENOMIC DNA]</scope>
    <source>
        <strain evidence="5">DSM 16107</strain>
    </source>
</reference>
<dbReference type="PANTHER" id="PTHR30289">
    <property type="entry name" value="UNCHARACTERIZED PROTEIN YBCL-RELATED"/>
    <property type="match status" value="1"/>
</dbReference>
<dbReference type="RefSeq" id="WP_114544893.1">
    <property type="nucleotide sequence ID" value="NZ_JAJCHC010000006.1"/>
</dbReference>
<keyword evidence="2" id="KW-0649">Protein kinase inhibitor</keyword>
<reference evidence="2 4" key="1">
    <citation type="journal article" date="2018" name="Elife">
        <title>Discovery and characterization of a prevalent human gut bacterial enzyme sufficient for the inactivation of a family of plant toxins.</title>
        <authorList>
            <person name="Koppel N."/>
            <person name="Bisanz J.E."/>
            <person name="Pandelia M.E."/>
            <person name="Turnbaugh P.J."/>
            <person name="Balskus E.P."/>
        </authorList>
    </citation>
    <scope>NUCLEOTIDE SEQUENCE [LARGE SCALE GENOMIC DNA]</scope>
    <source>
        <strain evidence="2 4">DSM 16107</strain>
    </source>
</reference>
<dbReference type="NCBIfam" id="TIGR00481">
    <property type="entry name" value="YbhB/YbcL family Raf kinase inhibitor-like protein"/>
    <property type="match status" value="1"/>
</dbReference>
<evidence type="ECO:0000313" key="3">
    <source>
        <dbReference type="EMBL" id="RNM43407.1"/>
    </source>
</evidence>
<dbReference type="Proteomes" id="UP000253817">
    <property type="component" value="Unassembled WGS sequence"/>
</dbReference>
<sequence length="170" mass="18762">MHITSNGIIDGHFADRYGKRGAQFNEHGMPTFSIPFSIHDAPEGAATFAIVLEDKDAYPVSGGFVWIHWIAANIERTDIGENESVLARDFVQGANSWTSMQGGQQSIELSSCYGGMCPPDAPHLYELTAYALDTRLDLENGFMLNELFHQMDGHVLAHATLKALYDAEKE</sequence>
<dbReference type="InterPro" id="IPR008914">
    <property type="entry name" value="PEBP"/>
</dbReference>
<proteinExistence type="inferred from homology"/>
<dbReference type="Pfam" id="PF01161">
    <property type="entry name" value="PBP"/>
    <property type="match status" value="1"/>
</dbReference>
<dbReference type="GO" id="GO:0004860">
    <property type="term" value="F:protein kinase inhibitor activity"/>
    <property type="evidence" value="ECO:0007669"/>
    <property type="project" value="UniProtKB-KW"/>
</dbReference>
<evidence type="ECO:0000256" key="1">
    <source>
        <dbReference type="ARBA" id="ARBA00007120"/>
    </source>
</evidence>
<evidence type="ECO:0000313" key="2">
    <source>
        <dbReference type="EMBL" id="RDB71386.1"/>
    </source>
</evidence>
<name>A0A3N0J2L6_9ACTN</name>
<evidence type="ECO:0000313" key="5">
    <source>
        <dbReference type="Proteomes" id="UP000270112"/>
    </source>
</evidence>
<evidence type="ECO:0000313" key="4">
    <source>
        <dbReference type="Proteomes" id="UP000253817"/>
    </source>
</evidence>
<comment type="caution">
    <text evidence="3">The sequence shown here is derived from an EMBL/GenBank/DDBJ whole genome shotgun (WGS) entry which is preliminary data.</text>
</comment>
<dbReference type="Gene3D" id="3.90.280.10">
    <property type="entry name" value="PEBP-like"/>
    <property type="match status" value="1"/>
</dbReference>
<dbReference type="SUPFAM" id="SSF49777">
    <property type="entry name" value="PEBP-like"/>
    <property type="match status" value="1"/>
</dbReference>
<keyword evidence="4" id="KW-1185">Reference proteome</keyword>
<dbReference type="PANTHER" id="PTHR30289:SF1">
    <property type="entry name" value="PEBP (PHOSPHATIDYLETHANOLAMINE-BINDING PROTEIN) FAMILY PROTEIN"/>
    <property type="match status" value="1"/>
</dbReference>
<organism evidence="3 5">
    <name type="scientific">Eggerthella sinensis</name>
    <dbReference type="NCBI Taxonomy" id="242230"/>
    <lineage>
        <taxon>Bacteria</taxon>
        <taxon>Bacillati</taxon>
        <taxon>Actinomycetota</taxon>
        <taxon>Coriobacteriia</taxon>
        <taxon>Eggerthellales</taxon>
        <taxon>Eggerthellaceae</taxon>
        <taxon>Eggerthella</taxon>
    </lineage>
</organism>
<dbReference type="InterPro" id="IPR005247">
    <property type="entry name" value="YbhB_YbcL/LppC-like"/>
</dbReference>
<protein>
    <submittedName>
        <fullName evidence="3">YbhB/YbcL family Raf kinase inhibitor-like protein</fullName>
    </submittedName>
</protein>